<reference evidence="2 3" key="1">
    <citation type="submission" date="2019-06" db="EMBL/GenBank/DDBJ databases">
        <title>Sequencing the genomes of 1000 actinobacteria strains.</title>
        <authorList>
            <person name="Klenk H.-P."/>
        </authorList>
    </citation>
    <scope>NUCLEOTIDE SEQUENCE [LARGE SCALE GENOMIC DNA]</scope>
    <source>
        <strain evidence="2 3">DSM 41929</strain>
    </source>
</reference>
<organism evidence="2 3">
    <name type="scientific">Streptomyces puniciscabiei</name>
    <dbReference type="NCBI Taxonomy" id="164348"/>
    <lineage>
        <taxon>Bacteria</taxon>
        <taxon>Bacillati</taxon>
        <taxon>Actinomycetota</taxon>
        <taxon>Actinomycetes</taxon>
        <taxon>Kitasatosporales</taxon>
        <taxon>Streptomycetaceae</taxon>
        <taxon>Streptomyces</taxon>
    </lineage>
</organism>
<evidence type="ECO:0000256" key="1">
    <source>
        <dbReference type="SAM" id="MobiDB-lite"/>
    </source>
</evidence>
<name>A0A542U805_9ACTN</name>
<protein>
    <submittedName>
        <fullName evidence="2">Uncharacterized protein</fullName>
    </submittedName>
</protein>
<sequence>MSVRDPDAGHAEALDQGVAAAGAGVADGDAPWAGCAAPATGASSGGQARRVFEDAVMVTRPAHAAVNDIMVRPTAQEQ</sequence>
<gene>
    <name evidence="2" type="ORF">FB563_0022</name>
</gene>
<proteinExistence type="predicted"/>
<accession>A0A542U805</accession>
<evidence type="ECO:0000313" key="2">
    <source>
        <dbReference type="EMBL" id="TQK95155.1"/>
    </source>
</evidence>
<dbReference type="EMBL" id="VFNX01000001">
    <property type="protein sequence ID" value="TQK95155.1"/>
    <property type="molecule type" value="Genomic_DNA"/>
</dbReference>
<dbReference type="STRING" id="164348.BFF78_07320"/>
<dbReference type="Proteomes" id="UP000318103">
    <property type="component" value="Unassembled WGS sequence"/>
</dbReference>
<keyword evidence="3" id="KW-1185">Reference proteome</keyword>
<dbReference type="AlphaFoldDB" id="A0A542U805"/>
<feature type="region of interest" description="Disordered" evidence="1">
    <location>
        <begin position="25"/>
        <end position="48"/>
    </location>
</feature>
<feature type="compositionally biased region" description="Low complexity" evidence="1">
    <location>
        <begin position="25"/>
        <end position="34"/>
    </location>
</feature>
<comment type="caution">
    <text evidence="2">The sequence shown here is derived from an EMBL/GenBank/DDBJ whole genome shotgun (WGS) entry which is preliminary data.</text>
</comment>
<evidence type="ECO:0000313" key="3">
    <source>
        <dbReference type="Proteomes" id="UP000318103"/>
    </source>
</evidence>